<gene>
    <name evidence="1" type="ORF">C5167_042369</name>
</gene>
<dbReference type="Proteomes" id="UP000316621">
    <property type="component" value="Chromosome 10"/>
</dbReference>
<organism evidence="1 2">
    <name type="scientific">Papaver somniferum</name>
    <name type="common">Opium poppy</name>
    <dbReference type="NCBI Taxonomy" id="3469"/>
    <lineage>
        <taxon>Eukaryota</taxon>
        <taxon>Viridiplantae</taxon>
        <taxon>Streptophyta</taxon>
        <taxon>Embryophyta</taxon>
        <taxon>Tracheophyta</taxon>
        <taxon>Spermatophyta</taxon>
        <taxon>Magnoliopsida</taxon>
        <taxon>Ranunculales</taxon>
        <taxon>Papaveraceae</taxon>
        <taxon>Papaveroideae</taxon>
        <taxon>Papaver</taxon>
    </lineage>
</organism>
<name>A0A4Y7L585_PAPSO</name>
<evidence type="ECO:0000313" key="1">
    <source>
        <dbReference type="EMBL" id="RZC79792.1"/>
    </source>
</evidence>
<dbReference type="AlphaFoldDB" id="A0A4Y7L585"/>
<proteinExistence type="predicted"/>
<sequence>MMTSLRTTFLAVASKNPSLLYDVLLIERTTDFVRIHEVKYFSVDDPQRVGSGDEDDSVAARVSLVAGSGRVFSELTARVSMDCGSDRVFGVWWNLFSESVPYVSVWLL</sequence>
<evidence type="ECO:0000313" key="2">
    <source>
        <dbReference type="Proteomes" id="UP000316621"/>
    </source>
</evidence>
<protein>
    <submittedName>
        <fullName evidence="1">Uncharacterized protein</fullName>
    </submittedName>
</protein>
<accession>A0A4Y7L585</accession>
<keyword evidence="2" id="KW-1185">Reference proteome</keyword>
<dbReference type="Gramene" id="RZC79792">
    <property type="protein sequence ID" value="RZC79792"/>
    <property type="gene ID" value="C5167_042369"/>
</dbReference>
<dbReference type="EMBL" id="CM010724">
    <property type="protein sequence ID" value="RZC79792.1"/>
    <property type="molecule type" value="Genomic_DNA"/>
</dbReference>
<reference evidence="1 2" key="1">
    <citation type="journal article" date="2018" name="Science">
        <title>The opium poppy genome and morphinan production.</title>
        <authorList>
            <person name="Guo L."/>
            <person name="Winzer T."/>
            <person name="Yang X."/>
            <person name="Li Y."/>
            <person name="Ning Z."/>
            <person name="He Z."/>
            <person name="Teodor R."/>
            <person name="Lu Y."/>
            <person name="Bowser T.A."/>
            <person name="Graham I.A."/>
            <person name="Ye K."/>
        </authorList>
    </citation>
    <scope>NUCLEOTIDE SEQUENCE [LARGE SCALE GENOMIC DNA]</scope>
    <source>
        <strain evidence="2">cv. HN1</strain>
        <tissue evidence="1">Leaves</tissue>
    </source>
</reference>